<protein>
    <recommendedName>
        <fullName evidence="4">Phosphoadenosine phosphosulphate reductase domain-containing protein</fullName>
    </recommendedName>
</protein>
<dbReference type="NCBIfam" id="TIGR00434">
    <property type="entry name" value="cysH"/>
    <property type="match status" value="1"/>
</dbReference>
<dbReference type="PANTHER" id="PTHR46509">
    <property type="entry name" value="PHOSPHOADENOSINE PHOSPHOSULFATE REDUCTASE"/>
    <property type="match status" value="1"/>
</dbReference>
<dbReference type="NCBIfam" id="NF002537">
    <property type="entry name" value="PRK02090.1"/>
    <property type="match status" value="1"/>
</dbReference>
<dbReference type="SUPFAM" id="SSF52402">
    <property type="entry name" value="Adenine nucleotide alpha hydrolases-like"/>
    <property type="match status" value="1"/>
</dbReference>
<dbReference type="PANTHER" id="PTHR46509:SF1">
    <property type="entry name" value="PHOSPHOADENOSINE PHOSPHOSULFATE REDUCTASE"/>
    <property type="match status" value="1"/>
</dbReference>
<comment type="similarity">
    <text evidence="1">Belongs to the PAPS reductase family. CysH subfamily.</text>
</comment>
<organism evidence="5">
    <name type="scientific">marine metagenome</name>
    <dbReference type="NCBI Taxonomy" id="408172"/>
    <lineage>
        <taxon>unclassified sequences</taxon>
        <taxon>metagenomes</taxon>
        <taxon>ecological metagenomes</taxon>
    </lineage>
</organism>
<evidence type="ECO:0000256" key="2">
    <source>
        <dbReference type="ARBA" id="ARBA00023002"/>
    </source>
</evidence>
<sequence length="204" mass="23205">MISRLPFLQMKADKEDFSVDNAELENLDAAGRVAWAWERFGEGLVMSTSFGLQSAVMLHLVNQVSMDIPIIFVDTGYLFPETYEYAETLPTCLGIKPRTYSAGFSSSVQEARFGKLWEQGEDAMQKYNLINKVEPMQRALKEMAATAWLAGLRRKQSSGRAERSFIERQNGVCKIYPILDWDDRTTYEYLPANDLPYHPLEGKG</sequence>
<dbReference type="InterPro" id="IPR004511">
    <property type="entry name" value="PAPS/APS_Rdtase"/>
</dbReference>
<dbReference type="InterPro" id="IPR002500">
    <property type="entry name" value="PAPS_reduct_dom"/>
</dbReference>
<feature type="non-terminal residue" evidence="5">
    <location>
        <position position="204"/>
    </location>
</feature>
<keyword evidence="2" id="KW-0560">Oxidoreductase</keyword>
<dbReference type="Pfam" id="PF01507">
    <property type="entry name" value="PAPS_reduct"/>
    <property type="match status" value="1"/>
</dbReference>
<dbReference type="GO" id="GO:0019379">
    <property type="term" value="P:sulfate assimilation, phosphoadenylyl sulfate reduction by phosphoadenylyl-sulfate reductase (thioredoxin)"/>
    <property type="evidence" value="ECO:0007669"/>
    <property type="project" value="InterPro"/>
</dbReference>
<dbReference type="GO" id="GO:0004604">
    <property type="term" value="F:phosphoadenylyl-sulfate reductase (thioredoxin) activity"/>
    <property type="evidence" value="ECO:0007669"/>
    <property type="project" value="InterPro"/>
</dbReference>
<accession>A0A382L624</accession>
<reference evidence="5" key="1">
    <citation type="submission" date="2018-05" db="EMBL/GenBank/DDBJ databases">
        <authorList>
            <person name="Lanie J.A."/>
            <person name="Ng W.-L."/>
            <person name="Kazmierczak K.M."/>
            <person name="Andrzejewski T.M."/>
            <person name="Davidsen T.M."/>
            <person name="Wayne K.J."/>
            <person name="Tettelin H."/>
            <person name="Glass J.I."/>
            <person name="Rusch D."/>
            <person name="Podicherti R."/>
            <person name="Tsui H.-C.T."/>
            <person name="Winkler M.E."/>
        </authorList>
    </citation>
    <scope>NUCLEOTIDE SEQUENCE</scope>
</reference>
<gene>
    <name evidence="5" type="ORF">METZ01_LOCUS283556</name>
</gene>
<evidence type="ECO:0000259" key="4">
    <source>
        <dbReference type="Pfam" id="PF01507"/>
    </source>
</evidence>
<dbReference type="InterPro" id="IPR014729">
    <property type="entry name" value="Rossmann-like_a/b/a_fold"/>
</dbReference>
<dbReference type="EMBL" id="UINC01084240">
    <property type="protein sequence ID" value="SVC30702.1"/>
    <property type="molecule type" value="Genomic_DNA"/>
</dbReference>
<dbReference type="CDD" id="cd23945">
    <property type="entry name" value="PAPS_reductase"/>
    <property type="match status" value="1"/>
</dbReference>
<evidence type="ECO:0000256" key="3">
    <source>
        <dbReference type="ARBA" id="ARBA00024327"/>
    </source>
</evidence>
<feature type="domain" description="Phosphoadenosine phosphosulphate reductase" evidence="4">
    <location>
        <begin position="44"/>
        <end position="204"/>
    </location>
</feature>
<dbReference type="AlphaFoldDB" id="A0A382L624"/>
<dbReference type="GO" id="GO:0005737">
    <property type="term" value="C:cytoplasm"/>
    <property type="evidence" value="ECO:0007669"/>
    <property type="project" value="TreeGrafter"/>
</dbReference>
<evidence type="ECO:0000313" key="5">
    <source>
        <dbReference type="EMBL" id="SVC30702.1"/>
    </source>
</evidence>
<dbReference type="Gene3D" id="3.40.50.620">
    <property type="entry name" value="HUPs"/>
    <property type="match status" value="1"/>
</dbReference>
<dbReference type="PIRSF" id="PIRSF000857">
    <property type="entry name" value="PAPS_reductase"/>
    <property type="match status" value="1"/>
</dbReference>
<evidence type="ECO:0000256" key="1">
    <source>
        <dbReference type="ARBA" id="ARBA00009732"/>
    </source>
</evidence>
<name>A0A382L624_9ZZZZ</name>
<proteinExistence type="inferred from homology"/>
<comment type="pathway">
    <text evidence="3">Sulfur metabolism; hydrogen sulfide biosynthesis; sulfite from sulfate.</text>
</comment>